<dbReference type="Pfam" id="PF12669">
    <property type="entry name" value="FeoB_associated"/>
    <property type="match status" value="1"/>
</dbReference>
<dbReference type="Proteomes" id="UP000665944">
    <property type="component" value="Unassembled WGS sequence"/>
</dbReference>
<dbReference type="EMBL" id="JAGHKT020000005">
    <property type="protein sequence ID" value="MCM5672275.1"/>
    <property type="molecule type" value="Genomic_DNA"/>
</dbReference>
<protein>
    <submittedName>
        <fullName evidence="1">FeoB-associated Cys-rich membrane protein</fullName>
    </submittedName>
</protein>
<evidence type="ECO:0000313" key="1">
    <source>
        <dbReference type="EMBL" id="MCM5672275.1"/>
    </source>
</evidence>
<evidence type="ECO:0000313" key="2">
    <source>
        <dbReference type="Proteomes" id="UP000665944"/>
    </source>
</evidence>
<comment type="caution">
    <text evidence="1">The sequence shown here is derived from an EMBL/GenBank/DDBJ whole genome shotgun (WGS) entry which is preliminary data.</text>
</comment>
<gene>
    <name evidence="1" type="ORF">J7T32_005760</name>
</gene>
<organism evidence="1 2">
    <name type="scientific">Staphylococcus hominis</name>
    <dbReference type="NCBI Taxonomy" id="1290"/>
    <lineage>
        <taxon>Bacteria</taxon>
        <taxon>Bacillati</taxon>
        <taxon>Bacillota</taxon>
        <taxon>Bacilli</taxon>
        <taxon>Bacillales</taxon>
        <taxon>Staphylococcaceae</taxon>
        <taxon>Staphylococcus</taxon>
    </lineage>
</organism>
<name>A0A4Q9WQE2_STAHO</name>
<sequence>MTLLINVIIFVAIFGYAAYTLYKFFNRSTQGKCGGCDTDCSCDINASSELNELKLNHIKNNN</sequence>
<reference evidence="1 2" key="1">
    <citation type="submission" date="2022-06" db="EMBL/GenBank/DDBJ databases">
        <title>Staphylococcus hominis ShoR14 genome sequence.</title>
        <authorList>
            <person name="Yeo C.C."/>
            <person name="Chew C.H."/>
            <person name="Che Hamzah A.M."/>
            <person name="Al-Trad E.I."/>
        </authorList>
    </citation>
    <scope>NUCLEOTIDE SEQUENCE [LARGE SCALE GENOMIC DNA]</scope>
    <source>
        <strain evidence="1 2">ShoR14</strain>
    </source>
</reference>
<dbReference type="RefSeq" id="WP_017175079.1">
    <property type="nucleotide sequence ID" value="NZ_CABMJU010000005.1"/>
</dbReference>
<dbReference type="AlphaFoldDB" id="A0A4Q9WQE2"/>
<proteinExistence type="predicted"/>
<accession>A0A4Q9WQE2</accession>
<keyword evidence="2" id="KW-1185">Reference proteome</keyword>